<sequence length="70" mass="7474">MHKRLDTSTIVTANGVVTSGSAIQLINALIRAKLNQLEAGRANKRRIRAGLTVYSNLVATSAVNANISRI</sequence>
<keyword evidence="2" id="KW-1185">Reference proteome</keyword>
<protein>
    <submittedName>
        <fullName evidence="1">Uncharacterized protein</fullName>
    </submittedName>
</protein>
<name>A0A0J1CUB1_9BURK</name>
<reference evidence="1 2" key="1">
    <citation type="journal article" date="2015" name="Genome Announc.">
        <title>Draft Genome Sequence of Burkholderia sp. Strain PML1(12), an Ectomycorrhizosphere-Inhabiting Bacterium with Effective Mineral-Weathering Ability.</title>
        <authorList>
            <person name="Uroz S."/>
            <person name="Oger P."/>
        </authorList>
    </citation>
    <scope>NUCLEOTIDE SEQUENCE [LARGE SCALE GENOMIC DNA]</scope>
    <source>
        <strain evidence="2">PML1(12)</strain>
    </source>
</reference>
<dbReference type="PATRIC" id="fig|908627.4.peg.4803"/>
<dbReference type="AlphaFoldDB" id="A0A0J1CUB1"/>
<proteinExistence type="predicted"/>
<dbReference type="Proteomes" id="UP000035963">
    <property type="component" value="Unassembled WGS sequence"/>
</dbReference>
<accession>A0A0J1CUB1</accession>
<gene>
    <name evidence="1" type="ORF">EOS_21490</name>
</gene>
<comment type="caution">
    <text evidence="1">The sequence shown here is derived from an EMBL/GenBank/DDBJ whole genome shotgun (WGS) entry which is preliminary data.</text>
</comment>
<evidence type="ECO:0000313" key="2">
    <source>
        <dbReference type="Proteomes" id="UP000035963"/>
    </source>
</evidence>
<organism evidence="1 2">
    <name type="scientific">Caballeronia mineralivorans PML1(12)</name>
    <dbReference type="NCBI Taxonomy" id="908627"/>
    <lineage>
        <taxon>Bacteria</taxon>
        <taxon>Pseudomonadati</taxon>
        <taxon>Pseudomonadota</taxon>
        <taxon>Betaproteobacteria</taxon>
        <taxon>Burkholderiales</taxon>
        <taxon>Burkholderiaceae</taxon>
        <taxon>Caballeronia</taxon>
    </lineage>
</organism>
<dbReference type="EMBL" id="AEJF01000132">
    <property type="protein sequence ID" value="KLU24192.1"/>
    <property type="molecule type" value="Genomic_DNA"/>
</dbReference>
<evidence type="ECO:0000313" key="1">
    <source>
        <dbReference type="EMBL" id="KLU24192.1"/>
    </source>
</evidence>